<keyword evidence="1" id="KW-0001">2Fe-2S</keyword>
<dbReference type="GO" id="GO:0046872">
    <property type="term" value="F:metal ion binding"/>
    <property type="evidence" value="ECO:0007669"/>
    <property type="project" value="UniProtKB-KW"/>
</dbReference>
<dbReference type="Gene3D" id="3.40.5.90">
    <property type="entry name" value="CDGSH iron-sulfur domain, mitoNEET-type"/>
    <property type="match status" value="1"/>
</dbReference>
<evidence type="ECO:0000256" key="3">
    <source>
        <dbReference type="ARBA" id="ARBA00023004"/>
    </source>
</evidence>
<dbReference type="Proteomes" id="UP000014969">
    <property type="component" value="Unassembled WGS sequence"/>
</dbReference>
<evidence type="ECO:0000313" key="7">
    <source>
        <dbReference type="Proteomes" id="UP000014969"/>
    </source>
</evidence>
<sequence>MMVEGPLSIQLPNGDVVEVDRFQVAICMCHKSSCYPLCDTSHRRLQRTSKQRTSG</sequence>
<comment type="caution">
    <text evidence="6">The sequence shown here is derived from an EMBL/GenBank/DDBJ whole genome shotgun (WGS) entry which is preliminary data.</text>
</comment>
<dbReference type="RefSeq" id="WP_016891928.1">
    <property type="nucleotide sequence ID" value="NZ_ATFQ01000020.1"/>
</dbReference>
<evidence type="ECO:0000256" key="4">
    <source>
        <dbReference type="ARBA" id="ARBA00023014"/>
    </source>
</evidence>
<gene>
    <name evidence="6" type="ORF">J108_11230</name>
</gene>
<keyword evidence="2" id="KW-0479">Metal-binding</keyword>
<protein>
    <recommendedName>
        <fullName evidence="5">Iron-binding zinc finger CDGSH type domain-containing protein</fullName>
    </recommendedName>
</protein>
<name>A0A829HUY6_9MYCO</name>
<dbReference type="EMBL" id="ATFQ01000020">
    <property type="protein sequence ID" value="EPQ23488.1"/>
    <property type="molecule type" value="Genomic_DNA"/>
</dbReference>
<proteinExistence type="predicted"/>
<dbReference type="InterPro" id="IPR042216">
    <property type="entry name" value="MitoNEET_CISD"/>
</dbReference>
<dbReference type="GO" id="GO:0005737">
    <property type="term" value="C:cytoplasm"/>
    <property type="evidence" value="ECO:0007669"/>
    <property type="project" value="UniProtKB-ARBA"/>
</dbReference>
<dbReference type="Pfam" id="PF09360">
    <property type="entry name" value="zf-CDGSH"/>
    <property type="match status" value="1"/>
</dbReference>
<feature type="domain" description="Iron-binding zinc finger CDGSH type" evidence="5">
    <location>
        <begin position="4"/>
        <end position="48"/>
    </location>
</feature>
<evidence type="ECO:0000259" key="5">
    <source>
        <dbReference type="SMART" id="SM00704"/>
    </source>
</evidence>
<evidence type="ECO:0000256" key="2">
    <source>
        <dbReference type="ARBA" id="ARBA00022723"/>
    </source>
</evidence>
<evidence type="ECO:0000256" key="1">
    <source>
        <dbReference type="ARBA" id="ARBA00022714"/>
    </source>
</evidence>
<dbReference type="GO" id="GO:0051537">
    <property type="term" value="F:2 iron, 2 sulfur cluster binding"/>
    <property type="evidence" value="ECO:0007669"/>
    <property type="project" value="UniProtKB-KW"/>
</dbReference>
<accession>A0A829HUY6</accession>
<organism evidence="6 7">
    <name type="scientific">Mycobacteroides abscessus subsp. bolletii CRM-0020</name>
    <dbReference type="NCBI Taxonomy" id="1306401"/>
    <lineage>
        <taxon>Bacteria</taxon>
        <taxon>Bacillati</taxon>
        <taxon>Actinomycetota</taxon>
        <taxon>Actinomycetes</taxon>
        <taxon>Mycobacteriales</taxon>
        <taxon>Mycobacteriaceae</taxon>
        <taxon>Mycobacteroides</taxon>
        <taxon>Mycobacteroides abscessus</taxon>
    </lineage>
</organism>
<dbReference type="SMART" id="SM00704">
    <property type="entry name" value="ZnF_CDGSH"/>
    <property type="match status" value="1"/>
</dbReference>
<reference evidence="6 7" key="1">
    <citation type="journal article" date="2013" name="Genome Announc.">
        <title>Genome Sequence of an Epidemic Isolate of Mycobacterium abscessus subsp. bolletii from Rio de Janeiro, Brazil.</title>
        <authorList>
            <person name="Davidson R.M."/>
            <person name="Reynolds P.R."/>
            <person name="Farias-Hesson E."/>
            <person name="Duarte R.S."/>
            <person name="Jackson M."/>
            <person name="Strong M."/>
        </authorList>
    </citation>
    <scope>NUCLEOTIDE SEQUENCE [LARGE SCALE GENOMIC DNA]</scope>
    <source>
        <strain evidence="6 7">CRM-0020</strain>
    </source>
</reference>
<keyword evidence="4" id="KW-0411">Iron-sulfur</keyword>
<evidence type="ECO:0000313" key="6">
    <source>
        <dbReference type="EMBL" id="EPQ23488.1"/>
    </source>
</evidence>
<keyword evidence="3" id="KW-0408">Iron</keyword>
<dbReference type="InterPro" id="IPR018967">
    <property type="entry name" value="FeS-contain_CDGSH-typ"/>
</dbReference>
<dbReference type="AlphaFoldDB" id="A0A829HUY6"/>